<evidence type="ECO:0000313" key="1">
    <source>
        <dbReference type="EMBL" id="AGH45958.1"/>
    </source>
</evidence>
<dbReference type="PATRIC" id="fig|1129794.4.peg.3838"/>
<organism evidence="1 2">
    <name type="scientific">Paraglaciecola psychrophila 170</name>
    <dbReference type="NCBI Taxonomy" id="1129794"/>
    <lineage>
        <taxon>Bacteria</taxon>
        <taxon>Pseudomonadati</taxon>
        <taxon>Pseudomonadota</taxon>
        <taxon>Gammaproteobacteria</taxon>
        <taxon>Alteromonadales</taxon>
        <taxon>Alteromonadaceae</taxon>
        <taxon>Paraglaciecola</taxon>
    </lineage>
</organism>
<keyword evidence="2" id="KW-1185">Reference proteome</keyword>
<dbReference type="HOGENOM" id="CLU_3346947_0_0_6"/>
<reference evidence="1 2" key="1">
    <citation type="journal article" date="2013" name="Genome Announc.">
        <title>Complete Genome Sequence of Glaciecola psychrophila Strain 170T.</title>
        <authorList>
            <person name="Yin J."/>
            <person name="Chen J."/>
            <person name="Liu G."/>
            <person name="Yu Y."/>
            <person name="Song L."/>
            <person name="Wang X."/>
            <person name="Qu X."/>
        </authorList>
    </citation>
    <scope>NUCLEOTIDE SEQUENCE [LARGE SCALE GENOMIC DNA]</scope>
    <source>
        <strain evidence="1 2">170</strain>
    </source>
</reference>
<gene>
    <name evidence="1" type="ORF">C427_3853</name>
</gene>
<protein>
    <submittedName>
        <fullName evidence="1">Uncharacterized protein</fullName>
    </submittedName>
</protein>
<sequence>MIPAISEMTVTVSNQYWSLIRGVGRLSIIYVSSILEI</sequence>
<proteinExistence type="predicted"/>
<accession>K6Z447</accession>
<dbReference type="EMBL" id="CP003837">
    <property type="protein sequence ID" value="AGH45958.1"/>
    <property type="molecule type" value="Genomic_DNA"/>
</dbReference>
<dbReference type="Proteomes" id="UP000011864">
    <property type="component" value="Chromosome"/>
</dbReference>
<dbReference type="AlphaFoldDB" id="K6Z447"/>
<evidence type="ECO:0000313" key="2">
    <source>
        <dbReference type="Proteomes" id="UP000011864"/>
    </source>
</evidence>
<dbReference type="KEGG" id="gps:C427_3853"/>
<name>K6Z447_9ALTE</name>